<dbReference type="GO" id="GO:0005905">
    <property type="term" value="C:clathrin-coated pit"/>
    <property type="evidence" value="ECO:0007669"/>
    <property type="project" value="TreeGrafter"/>
</dbReference>
<dbReference type="Pfam" id="PF21792">
    <property type="entry name" value="DAB2_SBM"/>
    <property type="match status" value="1"/>
</dbReference>
<evidence type="ECO:0000313" key="9">
    <source>
        <dbReference type="Proteomes" id="UP000261540"/>
    </source>
</evidence>
<dbReference type="InterPro" id="IPR048559">
    <property type="entry name" value="DAB1/2_SBM"/>
</dbReference>
<dbReference type="SMART" id="SM00462">
    <property type="entry name" value="PTB"/>
    <property type="match status" value="1"/>
</dbReference>
<proteinExistence type="predicted"/>
<feature type="domain" description="PID" evidence="7">
    <location>
        <begin position="44"/>
        <end position="177"/>
    </location>
</feature>
<evidence type="ECO:0000256" key="3">
    <source>
        <dbReference type="ARBA" id="ARBA00022490"/>
    </source>
</evidence>
<name>A0A3B3SGI0_9TELE</name>
<dbReference type="InterPro" id="IPR006020">
    <property type="entry name" value="PTB/PI_dom"/>
</dbReference>
<feature type="region of interest" description="Disordered" evidence="6">
    <location>
        <begin position="379"/>
        <end position="453"/>
    </location>
</feature>
<feature type="region of interest" description="Disordered" evidence="6">
    <location>
        <begin position="618"/>
        <end position="643"/>
    </location>
</feature>
<feature type="compositionally biased region" description="Polar residues" evidence="6">
    <location>
        <begin position="1"/>
        <end position="14"/>
    </location>
</feature>
<evidence type="ECO:0000313" key="8">
    <source>
        <dbReference type="Ensembl" id="ENSPKIP00000029842.1"/>
    </source>
</evidence>
<evidence type="ECO:0000256" key="5">
    <source>
        <dbReference type="ARBA" id="ARBA00022782"/>
    </source>
</evidence>
<dbReference type="PANTHER" id="PTHR47695">
    <property type="entry name" value="PID DOMAIN-CONTAINING PROTEIN"/>
    <property type="match status" value="1"/>
</dbReference>
<dbReference type="Ensembl" id="ENSPKIT00000010643.1">
    <property type="protein sequence ID" value="ENSPKIP00000029842.1"/>
    <property type="gene ID" value="ENSPKIG00000010926.1"/>
</dbReference>
<dbReference type="STRING" id="1676925.ENSPKIP00000029842"/>
<dbReference type="Gene3D" id="2.30.29.30">
    <property type="entry name" value="Pleckstrin-homology domain (PH domain)/Phosphotyrosine-binding domain (PTB)"/>
    <property type="match status" value="1"/>
</dbReference>
<dbReference type="InterPro" id="IPR011993">
    <property type="entry name" value="PH-like_dom_sf"/>
</dbReference>
<dbReference type="GO" id="GO:0010718">
    <property type="term" value="P:positive regulation of epithelial to mesenchymal transition"/>
    <property type="evidence" value="ECO:0007669"/>
    <property type="project" value="TreeGrafter"/>
</dbReference>
<feature type="region of interest" description="Disordered" evidence="6">
    <location>
        <begin position="555"/>
        <end position="582"/>
    </location>
</feature>
<dbReference type="PROSITE" id="PS01179">
    <property type="entry name" value="PID"/>
    <property type="match status" value="1"/>
</dbReference>
<dbReference type="FunFam" id="2.30.29.30:FF:000035">
    <property type="entry name" value="Disabled homolog 2 isoform 1"/>
    <property type="match status" value="1"/>
</dbReference>
<dbReference type="PANTHER" id="PTHR47695:SF5">
    <property type="entry name" value="DISABLED HOMOLOG 2"/>
    <property type="match status" value="1"/>
</dbReference>
<feature type="region of interest" description="Disordered" evidence="6">
    <location>
        <begin position="1"/>
        <end position="33"/>
    </location>
</feature>
<dbReference type="InterPro" id="IPR048561">
    <property type="entry name" value="Dab_PTB"/>
</dbReference>
<feature type="compositionally biased region" description="Polar residues" evidence="6">
    <location>
        <begin position="414"/>
        <end position="429"/>
    </location>
</feature>
<dbReference type="AlphaFoldDB" id="A0A3B3SGI0"/>
<dbReference type="SUPFAM" id="SSF50729">
    <property type="entry name" value="PH domain-like"/>
    <property type="match status" value="1"/>
</dbReference>
<keyword evidence="9" id="KW-1185">Reference proteome</keyword>
<accession>A0A3B3SGI0</accession>
<dbReference type="Pfam" id="PF00640">
    <property type="entry name" value="PID"/>
    <property type="match status" value="1"/>
</dbReference>
<dbReference type="GO" id="GO:0006898">
    <property type="term" value="P:receptor-mediated endocytosis"/>
    <property type="evidence" value="ECO:0007669"/>
    <property type="project" value="TreeGrafter"/>
</dbReference>
<evidence type="ECO:0000259" key="7">
    <source>
        <dbReference type="PROSITE" id="PS01179"/>
    </source>
</evidence>
<comment type="subcellular location">
    <subcellularLocation>
        <location evidence="1">Cytoplasm</location>
    </subcellularLocation>
</comment>
<dbReference type="CDD" id="cd01215">
    <property type="entry name" value="PTB_Dab"/>
    <property type="match status" value="1"/>
</dbReference>
<dbReference type="GO" id="GO:0090090">
    <property type="term" value="P:negative regulation of canonical Wnt signaling pathway"/>
    <property type="evidence" value="ECO:0007669"/>
    <property type="project" value="TreeGrafter"/>
</dbReference>
<reference evidence="8" key="2">
    <citation type="submission" date="2025-09" db="UniProtKB">
        <authorList>
            <consortium name="Ensembl"/>
        </authorList>
    </citation>
    <scope>IDENTIFICATION</scope>
</reference>
<dbReference type="GO" id="GO:0045807">
    <property type="term" value="P:positive regulation of endocytosis"/>
    <property type="evidence" value="ECO:0007669"/>
    <property type="project" value="TreeGrafter"/>
</dbReference>
<dbReference type="GO" id="GO:0035615">
    <property type="term" value="F:clathrin adaptor activity"/>
    <property type="evidence" value="ECO:0007669"/>
    <property type="project" value="TreeGrafter"/>
</dbReference>
<evidence type="ECO:0000256" key="4">
    <source>
        <dbReference type="ARBA" id="ARBA00022553"/>
    </source>
</evidence>
<evidence type="ECO:0000256" key="2">
    <source>
        <dbReference type="ARBA" id="ARBA00022473"/>
    </source>
</evidence>
<dbReference type="GO" id="GO:0005737">
    <property type="term" value="C:cytoplasm"/>
    <property type="evidence" value="ECO:0007669"/>
    <property type="project" value="UniProtKB-SubCell"/>
</dbReference>
<dbReference type="OrthoDB" id="10069833at2759"/>
<organism evidence="8 9">
    <name type="scientific">Paramormyrops kingsleyae</name>
    <dbReference type="NCBI Taxonomy" id="1676925"/>
    <lineage>
        <taxon>Eukaryota</taxon>
        <taxon>Metazoa</taxon>
        <taxon>Chordata</taxon>
        <taxon>Craniata</taxon>
        <taxon>Vertebrata</taxon>
        <taxon>Euteleostomi</taxon>
        <taxon>Actinopterygii</taxon>
        <taxon>Neopterygii</taxon>
        <taxon>Teleostei</taxon>
        <taxon>Osteoglossocephala</taxon>
        <taxon>Osteoglossomorpha</taxon>
        <taxon>Osteoglossiformes</taxon>
        <taxon>Mormyridae</taxon>
        <taxon>Paramormyrops</taxon>
    </lineage>
</organism>
<keyword evidence="3" id="KW-0963">Cytoplasm</keyword>
<reference evidence="8" key="1">
    <citation type="submission" date="2025-08" db="UniProtKB">
        <authorList>
            <consortium name="Ensembl"/>
        </authorList>
    </citation>
    <scope>IDENTIFICATION</scope>
</reference>
<sequence>MSTEAETNMNNQPDQAIPPKTTPKKERKKVPEKTDEFLLSRFKGDGVRYKAKLIGVDDVPGARGDKMSQDSMMKLKGMSAASRSQGKHKQKVWINISLSGIRIIDEKTGVIEYEHAVNKISFIARDVTDNRAFGYVCGAEGQHQFFAVKTVQQADPLVVDLKDLFQLVFNMRRKETEGTDKCDEQINLFGHTLSPPDLQSSSETKDILLLDLSTDIDNNQNCVKGECLAASFVPQIMPESNPSLEKPCPPQVSFFPTTLPDPFSDDPFPKNKDHPAQPNLVAPPMVFNHRQVSLDQFCSSPNVNGHHNGDSDCLTQQFDELSVRTVTQTSSDSQWPVQCRVTEEIPVKLQRALQYRSMQNPFLEVSDKNLPLLNVVKKESGGTTEPPCHPAMDSVIISPPPLNTKAGRGRKCIKSSTNNPFGTDQYASSSHRESGPPQPDIQTKPVANFSGDPVNSNTTMLSLGTLSLGAPAPNLGAAQWGQAAPSIFLVPDGTSQSTSYPQFSVFGASPAPVWGQAPPAFGIAAPPQLPAWGHTAAMAPPAGWFQDSHMSNPFRADMLPKGTHLSSSPTPEPPSQSTPSKGISMVENDAFAALDPLEQEQKNGKDMFKDFRKVKPLQVSAQRGSPCPSPAASAPLVKPPAQPVTTAFCSNPFA</sequence>
<protein>
    <submittedName>
        <fullName evidence="8">DAB adaptor protein 2</fullName>
    </submittedName>
</protein>
<keyword evidence="5" id="KW-0221">Differentiation</keyword>
<evidence type="ECO:0000256" key="1">
    <source>
        <dbReference type="ARBA" id="ARBA00004496"/>
    </source>
</evidence>
<dbReference type="GeneTree" id="ENSGT00940000155567"/>
<keyword evidence="4" id="KW-0597">Phosphoprotein</keyword>
<keyword evidence="2" id="KW-0217">Developmental protein</keyword>
<dbReference type="GO" id="GO:0030154">
    <property type="term" value="P:cell differentiation"/>
    <property type="evidence" value="ECO:0007669"/>
    <property type="project" value="UniProtKB-KW"/>
</dbReference>
<dbReference type="GO" id="GO:0038024">
    <property type="term" value="F:cargo receptor activity"/>
    <property type="evidence" value="ECO:0007669"/>
    <property type="project" value="TreeGrafter"/>
</dbReference>
<dbReference type="Proteomes" id="UP000261540">
    <property type="component" value="Unplaced"/>
</dbReference>
<evidence type="ECO:0000256" key="6">
    <source>
        <dbReference type="SAM" id="MobiDB-lite"/>
    </source>
</evidence>